<gene>
    <name evidence="1" type="ORF">Zmor_015722</name>
</gene>
<protein>
    <submittedName>
        <fullName evidence="1">Uncharacterized protein</fullName>
    </submittedName>
</protein>
<organism evidence="1 2">
    <name type="scientific">Zophobas morio</name>
    <dbReference type="NCBI Taxonomy" id="2755281"/>
    <lineage>
        <taxon>Eukaryota</taxon>
        <taxon>Metazoa</taxon>
        <taxon>Ecdysozoa</taxon>
        <taxon>Arthropoda</taxon>
        <taxon>Hexapoda</taxon>
        <taxon>Insecta</taxon>
        <taxon>Pterygota</taxon>
        <taxon>Neoptera</taxon>
        <taxon>Endopterygota</taxon>
        <taxon>Coleoptera</taxon>
        <taxon>Polyphaga</taxon>
        <taxon>Cucujiformia</taxon>
        <taxon>Tenebrionidae</taxon>
        <taxon>Zophobas</taxon>
    </lineage>
</organism>
<accession>A0AA38IMG6</accession>
<keyword evidence="2" id="KW-1185">Reference proteome</keyword>
<reference evidence="1" key="1">
    <citation type="journal article" date="2023" name="G3 (Bethesda)">
        <title>Whole genome assemblies of Zophobas morio and Tenebrio molitor.</title>
        <authorList>
            <person name="Kaur S."/>
            <person name="Stinson S.A."/>
            <person name="diCenzo G.C."/>
        </authorList>
    </citation>
    <scope>NUCLEOTIDE SEQUENCE</scope>
    <source>
        <strain evidence="1">QUZm001</strain>
    </source>
</reference>
<comment type="caution">
    <text evidence="1">The sequence shown here is derived from an EMBL/GenBank/DDBJ whole genome shotgun (WGS) entry which is preliminary data.</text>
</comment>
<proteinExistence type="predicted"/>
<dbReference type="AlphaFoldDB" id="A0AA38IMG6"/>
<evidence type="ECO:0000313" key="1">
    <source>
        <dbReference type="EMBL" id="KAJ3656666.1"/>
    </source>
</evidence>
<sequence length="146" mass="16892">MSSETSNPSKKRQKVSLYDESWEQLPEFRDWLEKSENEDNARCRYCNKNIPIYLAGMEALRRHAQTRFHHSNVPVFYGPKPLDECVQEARELLEPIAKKYKWNARTKIHFVQAMASALPDSEIAQKLAADMSLVDIDDSDDSNDSD</sequence>
<evidence type="ECO:0000313" key="2">
    <source>
        <dbReference type="Proteomes" id="UP001168821"/>
    </source>
</evidence>
<dbReference type="Proteomes" id="UP001168821">
    <property type="component" value="Unassembled WGS sequence"/>
</dbReference>
<name>A0AA38IMG6_9CUCU</name>
<dbReference type="EMBL" id="JALNTZ010000004">
    <property type="protein sequence ID" value="KAJ3656666.1"/>
    <property type="molecule type" value="Genomic_DNA"/>
</dbReference>